<dbReference type="EMBL" id="JACYXC010000001">
    <property type="protein sequence ID" value="MBH5336997.1"/>
    <property type="molecule type" value="Genomic_DNA"/>
</dbReference>
<dbReference type="PANTHER" id="PTHR32114">
    <property type="entry name" value="ABC TRANSPORTER ABCH.3"/>
    <property type="match status" value="1"/>
</dbReference>
<dbReference type="SUPFAM" id="SSF52540">
    <property type="entry name" value="P-loop containing nucleoside triphosphate hydrolases"/>
    <property type="match status" value="2"/>
</dbReference>
<reference evidence="6 7" key="1">
    <citation type="submission" date="2020-09" db="EMBL/GenBank/DDBJ databases">
        <title>Biosynthesis of the nuclear factor of activated T cells inhibitor NFAT-133 and its congeners in Streptomyces pactum.</title>
        <authorList>
            <person name="Zhou W."/>
            <person name="Posri P."/>
            <person name="Abugrain M.E."/>
            <person name="Weisberg A.J."/>
            <person name="Chang J.H."/>
            <person name="Mahmud T."/>
        </authorList>
    </citation>
    <scope>NUCLEOTIDE SEQUENCE [LARGE SCALE GENOMIC DNA]</scope>
    <source>
        <strain evidence="6 7">ATCC 27456</strain>
    </source>
</reference>
<dbReference type="RefSeq" id="WP_197990337.1">
    <property type="nucleotide sequence ID" value="NZ_JACYXC010000001.1"/>
</dbReference>
<comment type="caution">
    <text evidence="6">The sequence shown here is derived from an EMBL/GenBank/DDBJ whole genome shotgun (WGS) entry which is preliminary data.</text>
</comment>
<feature type="coiled-coil region" evidence="4">
    <location>
        <begin position="366"/>
        <end position="472"/>
    </location>
</feature>
<evidence type="ECO:0000259" key="5">
    <source>
        <dbReference type="Pfam" id="PF13476"/>
    </source>
</evidence>
<name>A0ABS0NP78_9ACTN</name>
<feature type="coiled-coil region" evidence="4">
    <location>
        <begin position="215"/>
        <end position="324"/>
    </location>
</feature>
<dbReference type="Pfam" id="PF13476">
    <property type="entry name" value="AAA_23"/>
    <property type="match status" value="1"/>
</dbReference>
<accession>A0ABS0NP78</accession>
<protein>
    <recommendedName>
        <fullName evidence="3">Nuclease SbcCD subunit C</fullName>
    </recommendedName>
</protein>
<dbReference type="InterPro" id="IPR027417">
    <property type="entry name" value="P-loop_NTPase"/>
</dbReference>
<keyword evidence="7" id="KW-1185">Reference proteome</keyword>
<evidence type="ECO:0000256" key="1">
    <source>
        <dbReference type="ARBA" id="ARBA00006930"/>
    </source>
</evidence>
<evidence type="ECO:0000256" key="2">
    <source>
        <dbReference type="ARBA" id="ARBA00011322"/>
    </source>
</evidence>
<sequence>MRYQKLTVENFLVFMGEQEINIPDKDGVVVIYGRNGKGKTSLLNAFRWAWTGEVRKRSTRPLPLEDITNKVALAEASGDSVRCRVRLEFEADGTQWDLTRSLIRKGEECCSDLTLRRDSVALSAADAERKVTELMPREIEQFFLFDGELLDQYEKLLDDDNTAGSTLRDAIERILGLPILENAARDSARVAEHAGELVAAAAKRDSKTKKLGQHLDTEQSRLRAFRQNYEAEDQKAKDLEAESAQLDQQLAEQSGKLEIKTRRDETLKLLKEAKTQCDAAEEEFKDLLAESWRAVLVEPIEARIEEDTKALEAIEAQLDELRFAAILARHYKSMGADICPVCESRLDASNRAALEQHLRSSDSSELRAKEDKAAALKASLRRLRESGRGHELRANLKTVEDSYLKLQQKIEDYQEDIDDFEDKLKGQDTGLTDLVQRSKNVSVLLRQAKAAYKDELDKYEQAKKNVAKIEEQIRKTGAGQADPSVYKRQRTAEALADLYRKAIVIYRDQLKESIQERATELFRSMRSESDYVKLAINESYGLRILDRSGTPVEHRSAGYEHLVALSLLGGLQASSPISGPLVMDSPFGRLDEHHVEGVVANLDKLSSQVFLLVHERELPRGTARDLLRGRMLAEFELSRGASAHETNIQELRSV</sequence>
<evidence type="ECO:0000313" key="6">
    <source>
        <dbReference type="EMBL" id="MBH5336997.1"/>
    </source>
</evidence>
<keyword evidence="4" id="KW-0175">Coiled coil</keyword>
<proteinExistence type="inferred from homology"/>
<organism evidence="6 7">
    <name type="scientific">Streptomyces pactum</name>
    <dbReference type="NCBI Taxonomy" id="68249"/>
    <lineage>
        <taxon>Bacteria</taxon>
        <taxon>Bacillati</taxon>
        <taxon>Actinomycetota</taxon>
        <taxon>Actinomycetes</taxon>
        <taxon>Kitasatosporales</taxon>
        <taxon>Streptomycetaceae</taxon>
        <taxon>Streptomyces</taxon>
    </lineage>
</organism>
<feature type="domain" description="Rad50/SbcC-type AAA" evidence="5">
    <location>
        <begin position="5"/>
        <end position="287"/>
    </location>
</feature>
<dbReference type="Proteomes" id="UP000807371">
    <property type="component" value="Unassembled WGS sequence"/>
</dbReference>
<gene>
    <name evidence="6" type="ORF">IHE55_20410</name>
</gene>
<comment type="similarity">
    <text evidence="1">Belongs to the SMC family. SbcC subfamily.</text>
</comment>
<dbReference type="PANTHER" id="PTHR32114:SF2">
    <property type="entry name" value="ABC TRANSPORTER ABCH.3"/>
    <property type="match status" value="1"/>
</dbReference>
<dbReference type="SUPFAM" id="SSF75712">
    <property type="entry name" value="Rad50 coiled-coil Zn hook"/>
    <property type="match status" value="1"/>
</dbReference>
<evidence type="ECO:0000313" key="7">
    <source>
        <dbReference type="Proteomes" id="UP000807371"/>
    </source>
</evidence>
<dbReference type="InterPro" id="IPR038729">
    <property type="entry name" value="Rad50/SbcC_AAA"/>
</dbReference>
<comment type="subunit">
    <text evidence="2">Heterodimer of SbcC and SbcD.</text>
</comment>
<evidence type="ECO:0000256" key="3">
    <source>
        <dbReference type="ARBA" id="ARBA00013368"/>
    </source>
</evidence>
<dbReference type="Gene3D" id="3.40.50.300">
    <property type="entry name" value="P-loop containing nucleotide triphosphate hydrolases"/>
    <property type="match status" value="2"/>
</dbReference>
<evidence type="ECO:0000256" key="4">
    <source>
        <dbReference type="SAM" id="Coils"/>
    </source>
</evidence>